<dbReference type="SUPFAM" id="SSF69618">
    <property type="entry name" value="HemD-like"/>
    <property type="match status" value="1"/>
</dbReference>
<dbReference type="STRING" id="321339.SAMN05444340_101287"/>
<dbReference type="AlphaFoldDB" id="A0A1H3F9C7"/>
<name>A0A1H3F9C7_9RHOB</name>
<organism evidence="2 3">
    <name type="scientific">Citreimonas salinaria</name>
    <dbReference type="NCBI Taxonomy" id="321339"/>
    <lineage>
        <taxon>Bacteria</taxon>
        <taxon>Pseudomonadati</taxon>
        <taxon>Pseudomonadota</taxon>
        <taxon>Alphaproteobacteria</taxon>
        <taxon>Rhodobacterales</taxon>
        <taxon>Roseobacteraceae</taxon>
        <taxon>Citreimonas</taxon>
    </lineage>
</organism>
<accession>A0A1H3F9C7</accession>
<dbReference type="Proteomes" id="UP000199286">
    <property type="component" value="Unassembled WGS sequence"/>
</dbReference>
<evidence type="ECO:0000313" key="2">
    <source>
        <dbReference type="EMBL" id="SDX87643.1"/>
    </source>
</evidence>
<dbReference type="Pfam" id="PF02602">
    <property type="entry name" value="HEM4"/>
    <property type="match status" value="1"/>
</dbReference>
<dbReference type="GO" id="GO:0004852">
    <property type="term" value="F:uroporphyrinogen-III synthase activity"/>
    <property type="evidence" value="ECO:0007669"/>
    <property type="project" value="InterPro"/>
</dbReference>
<sequence>MPAPPTLLLLTRPESASRAFLEALRQDGIGPVTPILSPLIDVRVTGPLPDLRDVSGLIFTSANGVRAYAELGGSPGLTAFTVGSATARAAEQAGLRARSAGGDADSLVAMLGRGEAAVPLVHLRGSHARGDVACRLTEMGVPTTEAVIYDQPLCPPTDEARAVLQGTRPVVVPLFSPRTATAFAGLPRKAPIFVAAFSEAVAMAAGGGHIVKPGIARQPQQAAMIACTAAMVTQARELEARRGRV</sequence>
<dbReference type="InterPro" id="IPR036108">
    <property type="entry name" value="4pyrrol_syn_uPrphyn_synt_sf"/>
</dbReference>
<proteinExistence type="predicted"/>
<gene>
    <name evidence="2" type="ORF">SAMN05444340_101287</name>
</gene>
<evidence type="ECO:0000259" key="1">
    <source>
        <dbReference type="Pfam" id="PF02602"/>
    </source>
</evidence>
<feature type="domain" description="Tetrapyrrole biosynthesis uroporphyrinogen III synthase" evidence="1">
    <location>
        <begin position="23"/>
        <end position="225"/>
    </location>
</feature>
<reference evidence="2 3" key="1">
    <citation type="submission" date="2016-10" db="EMBL/GenBank/DDBJ databases">
        <authorList>
            <person name="de Groot N.N."/>
        </authorList>
    </citation>
    <scope>NUCLEOTIDE SEQUENCE [LARGE SCALE GENOMIC DNA]</scope>
    <source>
        <strain evidence="2 3">DSM 26880</strain>
    </source>
</reference>
<protein>
    <submittedName>
        <fullName evidence="2">Uroporphyrinogen-III synthase</fullName>
    </submittedName>
</protein>
<dbReference type="InterPro" id="IPR003754">
    <property type="entry name" value="4pyrrol_synth_uPrphyn_synth"/>
</dbReference>
<dbReference type="EMBL" id="FNPF01000001">
    <property type="protein sequence ID" value="SDX87643.1"/>
    <property type="molecule type" value="Genomic_DNA"/>
</dbReference>
<evidence type="ECO:0000313" key="3">
    <source>
        <dbReference type="Proteomes" id="UP000199286"/>
    </source>
</evidence>
<keyword evidence="3" id="KW-1185">Reference proteome</keyword>
<dbReference type="GO" id="GO:0033014">
    <property type="term" value="P:tetrapyrrole biosynthetic process"/>
    <property type="evidence" value="ECO:0007669"/>
    <property type="project" value="InterPro"/>
</dbReference>
<dbReference type="Gene3D" id="3.40.50.10090">
    <property type="match status" value="1"/>
</dbReference>
<dbReference type="RefSeq" id="WP_177177794.1">
    <property type="nucleotide sequence ID" value="NZ_FNPF01000001.1"/>
</dbReference>
<dbReference type="CDD" id="cd06578">
    <property type="entry name" value="HemD"/>
    <property type="match status" value="1"/>
</dbReference>